<organism evidence="2 3">
    <name type="scientific">Polyangium fumosum</name>
    <dbReference type="NCBI Taxonomy" id="889272"/>
    <lineage>
        <taxon>Bacteria</taxon>
        <taxon>Pseudomonadati</taxon>
        <taxon>Myxococcota</taxon>
        <taxon>Polyangia</taxon>
        <taxon>Polyangiales</taxon>
        <taxon>Polyangiaceae</taxon>
        <taxon>Polyangium</taxon>
    </lineage>
</organism>
<evidence type="ECO:0000256" key="1">
    <source>
        <dbReference type="SAM" id="SignalP"/>
    </source>
</evidence>
<dbReference type="AlphaFoldDB" id="A0A4U1JFV0"/>
<feature type="chain" id="PRO_5020530498" description="Class I SAM-dependent methyltransferase" evidence="1">
    <location>
        <begin position="21"/>
        <end position="358"/>
    </location>
</feature>
<accession>A0A4U1JFV0</accession>
<evidence type="ECO:0000313" key="2">
    <source>
        <dbReference type="EMBL" id="TKD10135.1"/>
    </source>
</evidence>
<dbReference type="SUPFAM" id="SSF53335">
    <property type="entry name" value="S-adenosyl-L-methionine-dependent methyltransferases"/>
    <property type="match status" value="1"/>
</dbReference>
<keyword evidence="3" id="KW-1185">Reference proteome</keyword>
<feature type="signal peptide" evidence="1">
    <location>
        <begin position="1"/>
        <end position="20"/>
    </location>
</feature>
<protein>
    <recommendedName>
        <fullName evidence="4">Class I SAM-dependent methyltransferase</fullName>
    </recommendedName>
</protein>
<dbReference type="InterPro" id="IPR029063">
    <property type="entry name" value="SAM-dependent_MTases_sf"/>
</dbReference>
<reference evidence="2 3" key="1">
    <citation type="submission" date="2019-04" db="EMBL/GenBank/DDBJ databases">
        <authorList>
            <person name="Li Y."/>
            <person name="Wang J."/>
        </authorList>
    </citation>
    <scope>NUCLEOTIDE SEQUENCE [LARGE SCALE GENOMIC DNA]</scope>
    <source>
        <strain evidence="2 3">DSM 14668</strain>
    </source>
</reference>
<evidence type="ECO:0008006" key="4">
    <source>
        <dbReference type="Google" id="ProtNLM"/>
    </source>
</evidence>
<comment type="caution">
    <text evidence="2">The sequence shown here is derived from an EMBL/GenBank/DDBJ whole genome shotgun (WGS) entry which is preliminary data.</text>
</comment>
<sequence>MSTRLGLSFAVLFVVPLVLPACGGAAPHEPARAVAPAPASAAPVDASQGVARIRADAEKLAPLIRSELARRFLSAAPSLPAVAPRTLYRDADKKRVLDAEGWSRVPDRDAFKPLPVDEEFYYNTQYGSPLAYTRALDVLGDAGATLPPGSRFFDFGYGGAGHLRMLAGLGVHAVGVDVDPLLPVLYGAPGDQGVIPGLSNAPGSLRLLHGSFPGDPAVRAASAGPFDVIVSKNVLKKGYIHPDRPTDESKLIRLGVDDATFLGAVFERLRPGGFFLIYNICPAPTPSDKPFVPWSDGRSPFPREAFTAAGFEVRVFDRDDTEAIRTIGRVLGWDQGEDAMDLQNDLSVLYTLVARPPR</sequence>
<evidence type="ECO:0000313" key="3">
    <source>
        <dbReference type="Proteomes" id="UP000309215"/>
    </source>
</evidence>
<dbReference type="RefSeq" id="WP_136928535.1">
    <property type="nucleotide sequence ID" value="NZ_SSMQ01000007.1"/>
</dbReference>
<dbReference type="EMBL" id="SSMQ01000007">
    <property type="protein sequence ID" value="TKD10135.1"/>
    <property type="molecule type" value="Genomic_DNA"/>
</dbReference>
<name>A0A4U1JFV0_9BACT</name>
<keyword evidence="1" id="KW-0732">Signal</keyword>
<gene>
    <name evidence="2" type="ORF">E8A74_08940</name>
</gene>
<dbReference type="OrthoDB" id="5363250at2"/>
<dbReference type="Proteomes" id="UP000309215">
    <property type="component" value="Unassembled WGS sequence"/>
</dbReference>
<dbReference type="Gene3D" id="3.40.50.150">
    <property type="entry name" value="Vaccinia Virus protein VP39"/>
    <property type="match status" value="1"/>
</dbReference>
<proteinExistence type="predicted"/>